<feature type="compositionally biased region" description="Low complexity" evidence="1">
    <location>
        <begin position="45"/>
        <end position="57"/>
    </location>
</feature>
<keyword evidence="3" id="KW-1185">Reference proteome</keyword>
<comment type="caution">
    <text evidence="2">The sequence shown here is derived from an EMBL/GenBank/DDBJ whole genome shotgun (WGS) entry which is preliminary data.</text>
</comment>
<dbReference type="AlphaFoldDB" id="A0AAD7ETL6"/>
<proteinExistence type="predicted"/>
<evidence type="ECO:0000313" key="2">
    <source>
        <dbReference type="EMBL" id="KAJ7349871.1"/>
    </source>
</evidence>
<evidence type="ECO:0000313" key="3">
    <source>
        <dbReference type="Proteomes" id="UP001218218"/>
    </source>
</evidence>
<accession>A0AAD7ETL6</accession>
<reference evidence="2" key="1">
    <citation type="submission" date="2023-03" db="EMBL/GenBank/DDBJ databases">
        <title>Massive genome expansion in bonnet fungi (Mycena s.s.) driven by repeated elements and novel gene families across ecological guilds.</title>
        <authorList>
            <consortium name="Lawrence Berkeley National Laboratory"/>
            <person name="Harder C.B."/>
            <person name="Miyauchi S."/>
            <person name="Viragh M."/>
            <person name="Kuo A."/>
            <person name="Thoen E."/>
            <person name="Andreopoulos B."/>
            <person name="Lu D."/>
            <person name="Skrede I."/>
            <person name="Drula E."/>
            <person name="Henrissat B."/>
            <person name="Morin E."/>
            <person name="Kohler A."/>
            <person name="Barry K."/>
            <person name="LaButti K."/>
            <person name="Morin E."/>
            <person name="Salamov A."/>
            <person name="Lipzen A."/>
            <person name="Mereny Z."/>
            <person name="Hegedus B."/>
            <person name="Baldrian P."/>
            <person name="Stursova M."/>
            <person name="Weitz H."/>
            <person name="Taylor A."/>
            <person name="Grigoriev I.V."/>
            <person name="Nagy L.G."/>
            <person name="Martin F."/>
            <person name="Kauserud H."/>
        </authorList>
    </citation>
    <scope>NUCLEOTIDE SEQUENCE</scope>
    <source>
        <strain evidence="2">CBHHK002</strain>
    </source>
</reference>
<gene>
    <name evidence="2" type="ORF">DFH08DRAFT_863248</name>
</gene>
<protein>
    <submittedName>
        <fullName evidence="2">Uncharacterized protein</fullName>
    </submittedName>
</protein>
<name>A0AAD7ETL6_9AGAR</name>
<sequence length="154" mass="17491">MRREGQRLHAHDSSRFDVLARLRVRLLLFAATTRTGPKSGRRAGASTCTSPRSRSSRPCLASALHSVLPLDDDRPLRAEEDGRRLRRAHGRWTMKWWIRGAMDAWDTQWLSSIAPQRWGRERGWSRNTGWVGAPPRGEARTGIGLQLLRASAEE</sequence>
<dbReference type="EMBL" id="JARIHO010000015">
    <property type="protein sequence ID" value="KAJ7349871.1"/>
    <property type="molecule type" value="Genomic_DNA"/>
</dbReference>
<dbReference type="Proteomes" id="UP001218218">
    <property type="component" value="Unassembled WGS sequence"/>
</dbReference>
<evidence type="ECO:0000256" key="1">
    <source>
        <dbReference type="SAM" id="MobiDB-lite"/>
    </source>
</evidence>
<feature type="region of interest" description="Disordered" evidence="1">
    <location>
        <begin position="35"/>
        <end position="57"/>
    </location>
</feature>
<organism evidence="2 3">
    <name type="scientific">Mycena albidolilacea</name>
    <dbReference type="NCBI Taxonomy" id="1033008"/>
    <lineage>
        <taxon>Eukaryota</taxon>
        <taxon>Fungi</taxon>
        <taxon>Dikarya</taxon>
        <taxon>Basidiomycota</taxon>
        <taxon>Agaricomycotina</taxon>
        <taxon>Agaricomycetes</taxon>
        <taxon>Agaricomycetidae</taxon>
        <taxon>Agaricales</taxon>
        <taxon>Marasmiineae</taxon>
        <taxon>Mycenaceae</taxon>
        <taxon>Mycena</taxon>
    </lineage>
</organism>